<dbReference type="PROSITE" id="PS00678">
    <property type="entry name" value="WD_REPEATS_1"/>
    <property type="match status" value="1"/>
</dbReference>
<keyword evidence="1 3" id="KW-0853">WD repeat</keyword>
<dbReference type="Proteomes" id="UP000557509">
    <property type="component" value="Unassembled WGS sequence"/>
</dbReference>
<organism evidence="7 8">
    <name type="scientific">Toxoplasma gondii</name>
    <dbReference type="NCBI Taxonomy" id="5811"/>
    <lineage>
        <taxon>Eukaryota</taxon>
        <taxon>Sar</taxon>
        <taxon>Alveolata</taxon>
        <taxon>Apicomplexa</taxon>
        <taxon>Conoidasida</taxon>
        <taxon>Coccidia</taxon>
        <taxon>Eucoccidiorida</taxon>
        <taxon>Eimeriorina</taxon>
        <taxon>Sarcocystidae</taxon>
        <taxon>Toxoplasma</taxon>
    </lineage>
</organism>
<dbReference type="PROSITE" id="PS50294">
    <property type="entry name" value="WD_REPEATS_REGION"/>
    <property type="match status" value="1"/>
</dbReference>
<dbReference type="SUPFAM" id="SSF50978">
    <property type="entry name" value="WD40 repeat-like"/>
    <property type="match status" value="1"/>
</dbReference>
<dbReference type="InterPro" id="IPR015048">
    <property type="entry name" value="DUF1899"/>
</dbReference>
<dbReference type="GO" id="GO:0007015">
    <property type="term" value="P:actin filament organization"/>
    <property type="evidence" value="ECO:0007669"/>
    <property type="project" value="TreeGrafter"/>
</dbReference>
<evidence type="ECO:0000259" key="6">
    <source>
        <dbReference type="SMART" id="SM01166"/>
    </source>
</evidence>
<dbReference type="EMBL" id="JAAUHK010000196">
    <property type="protein sequence ID" value="KAF4639788.1"/>
    <property type="molecule type" value="Genomic_DNA"/>
</dbReference>
<dbReference type="PANTHER" id="PTHR10856">
    <property type="entry name" value="CORONIN"/>
    <property type="match status" value="1"/>
</dbReference>
<dbReference type="FunFam" id="2.130.10.10:FF:000774">
    <property type="entry name" value="Coronin"/>
    <property type="match status" value="1"/>
</dbReference>
<accession>A0A7J6JY13</accession>
<dbReference type="InterPro" id="IPR015943">
    <property type="entry name" value="WD40/YVTN_repeat-like_dom_sf"/>
</dbReference>
<dbReference type="InterPro" id="IPR015505">
    <property type="entry name" value="Coronin"/>
</dbReference>
<dbReference type="SMART" id="SM01166">
    <property type="entry name" value="DUF1899"/>
    <property type="match status" value="1"/>
</dbReference>
<feature type="coiled-coil region" evidence="5">
    <location>
        <begin position="538"/>
        <end position="635"/>
    </location>
</feature>
<dbReference type="SMART" id="SM01167">
    <property type="entry name" value="DUF1900"/>
    <property type="match status" value="1"/>
</dbReference>
<gene>
    <name evidence="7" type="ORF">TGRH88_055600</name>
</gene>
<dbReference type="InterPro" id="IPR001680">
    <property type="entry name" value="WD40_rpt"/>
</dbReference>
<keyword evidence="5" id="KW-0175">Coiled coil</keyword>
<feature type="domain" description="DUF1899" evidence="6">
    <location>
        <begin position="25"/>
        <end position="81"/>
    </location>
</feature>
<evidence type="ECO:0000256" key="1">
    <source>
        <dbReference type="ARBA" id="ARBA00022574"/>
    </source>
</evidence>
<dbReference type="Gene3D" id="2.130.10.10">
    <property type="entry name" value="YVTN repeat-like/Quinoprotein amine dehydrogenase"/>
    <property type="match status" value="1"/>
</dbReference>
<reference evidence="7 8" key="1">
    <citation type="submission" date="2020-03" db="EMBL/GenBank/DDBJ databases">
        <title>Genome sequence of Toxoplasma gondii RH-88 strain.</title>
        <authorList>
            <person name="Lorenzi H.A."/>
            <person name="Venepally P."/>
            <person name="Rozenberg A."/>
            <person name="Sibley D."/>
        </authorList>
    </citation>
    <scope>NUCLEOTIDE SEQUENCE [LARGE SCALE GENOMIC DNA]</scope>
    <source>
        <strain evidence="7 8">RH-88</strain>
    </source>
</reference>
<dbReference type="GO" id="GO:0051015">
    <property type="term" value="F:actin filament binding"/>
    <property type="evidence" value="ECO:0007669"/>
    <property type="project" value="TreeGrafter"/>
</dbReference>
<keyword evidence="8" id="KW-1185">Reference proteome</keyword>
<dbReference type="InterPro" id="IPR036322">
    <property type="entry name" value="WD40_repeat_dom_sf"/>
</dbReference>
<evidence type="ECO:0000256" key="5">
    <source>
        <dbReference type="SAM" id="Coils"/>
    </source>
</evidence>
<dbReference type="PROSITE" id="PS50082">
    <property type="entry name" value="WD_REPEATS_2"/>
    <property type="match status" value="2"/>
</dbReference>
<keyword evidence="2 4" id="KW-0677">Repeat</keyword>
<dbReference type="Pfam" id="PF08953">
    <property type="entry name" value="DUF1899"/>
    <property type="match status" value="1"/>
</dbReference>
<comment type="caution">
    <text evidence="7">The sequence shown here is derived from an EMBL/GenBank/DDBJ whole genome shotgun (WGS) entry which is preliminary data.</text>
</comment>
<feature type="repeat" description="WD" evidence="3">
    <location>
        <begin position="140"/>
        <end position="182"/>
    </location>
</feature>
<dbReference type="InterPro" id="IPR019775">
    <property type="entry name" value="WD40_repeat_CS"/>
</dbReference>
<feature type="repeat" description="WD" evidence="3">
    <location>
        <begin position="89"/>
        <end position="123"/>
    </location>
</feature>
<evidence type="ECO:0000256" key="4">
    <source>
        <dbReference type="RuleBase" id="RU280818"/>
    </source>
</evidence>
<protein>
    <recommendedName>
        <fullName evidence="4">Coronin</fullName>
    </recommendedName>
</protein>
<dbReference type="AlphaFoldDB" id="A0A7J6JY13"/>
<sequence>MGALYRGISVPRRVSTMADAVDVPLIKNLYAEAWKQQYSDLRLSTKQTESCGLAANTEYIAAPWDVGGGGVLGILRLADIGRNPAVAKIKGHTASIQDTNFSPFHRDILATACEDTIVRIWQLPEEVTGTTELKEPIATLTGALKKVLSAEWNPAVSGILASGCFDGTVAFWNVEKNENFASVKFQESLLSAKWSWKGDLLACTTKDKALNIVDPRAAQVVGSVACHDGSKACKCTWIDGLAGRDGHVFTTGFGKMQEREMAIWDTRKFDKPVYHAEIDRGSSPLYPIFDETTGMLYVCGKGDSSCRYYQYHGGTLRSVDAYRSSVPIKNFCFIPKLAVDQMRAEIGRMLKQENGNVLQPISFIVPRKNQDVFQADLYPPAPDVEPSMTAEEWFKGENKAIRRRSVKPGDVVSAQPRRMTVDTACVAAVAQAHGAAADSQALQELQSEVASLKAQLTELDRLRKENEELKANGGDTAALLQENQELKANAQELETLRKENAELKAKIKELSAQSAMAVPSTSEDPQLKMRVSELAEALSNEKSTTAQLEARLRDLEGRFISAAKSQKAAEQEAETLKERVQELEAKNRELKTQMEQAHGTLHRAATLSGLDSDMKNELNEMRDFFRDILHQAQDEAA</sequence>
<name>A0A7J6JY13_TOXGO</name>
<feature type="coiled-coil region" evidence="5">
    <location>
        <begin position="435"/>
        <end position="513"/>
    </location>
</feature>
<evidence type="ECO:0000313" key="7">
    <source>
        <dbReference type="EMBL" id="KAF4639788.1"/>
    </source>
</evidence>
<evidence type="ECO:0000313" key="8">
    <source>
        <dbReference type="Proteomes" id="UP000557509"/>
    </source>
</evidence>
<dbReference type="SMART" id="SM00320">
    <property type="entry name" value="WD40"/>
    <property type="match status" value="3"/>
</dbReference>
<dbReference type="PANTHER" id="PTHR10856:SF0">
    <property type="entry name" value="CORONIN"/>
    <property type="match status" value="1"/>
</dbReference>
<dbReference type="VEuPathDB" id="ToxoDB:TGME49_216970"/>
<evidence type="ECO:0000256" key="3">
    <source>
        <dbReference type="PROSITE-ProRule" id="PRU00221"/>
    </source>
</evidence>
<proteinExistence type="inferred from homology"/>
<evidence type="ECO:0000256" key="2">
    <source>
        <dbReference type="ARBA" id="ARBA00022737"/>
    </source>
</evidence>
<comment type="similarity">
    <text evidence="4">Belongs to the WD repeat coronin family.</text>
</comment>
<dbReference type="Pfam" id="PF00400">
    <property type="entry name" value="WD40"/>
    <property type="match status" value="2"/>
</dbReference>
<dbReference type="Pfam" id="PF16300">
    <property type="entry name" value="WD40_4"/>
    <property type="match status" value="1"/>
</dbReference>